<organism evidence="1 2">
    <name type="scientific">Glycomyces rhizosphaerae</name>
    <dbReference type="NCBI Taxonomy" id="2054422"/>
    <lineage>
        <taxon>Bacteria</taxon>
        <taxon>Bacillati</taxon>
        <taxon>Actinomycetota</taxon>
        <taxon>Actinomycetes</taxon>
        <taxon>Glycomycetales</taxon>
        <taxon>Glycomycetaceae</taxon>
        <taxon>Glycomyces</taxon>
    </lineage>
</organism>
<proteinExistence type="predicted"/>
<dbReference type="Proteomes" id="UP001595712">
    <property type="component" value="Unassembled WGS sequence"/>
</dbReference>
<accession>A0ABV7PUA4</accession>
<reference evidence="2" key="1">
    <citation type="journal article" date="2019" name="Int. J. Syst. Evol. Microbiol.">
        <title>The Global Catalogue of Microorganisms (GCM) 10K type strain sequencing project: providing services to taxonomists for standard genome sequencing and annotation.</title>
        <authorList>
            <consortium name="The Broad Institute Genomics Platform"/>
            <consortium name="The Broad Institute Genome Sequencing Center for Infectious Disease"/>
            <person name="Wu L."/>
            <person name="Ma J."/>
        </authorList>
    </citation>
    <scope>NUCLEOTIDE SEQUENCE [LARGE SCALE GENOMIC DNA]</scope>
    <source>
        <strain evidence="2">CGMCC 4.7396</strain>
    </source>
</reference>
<protein>
    <submittedName>
        <fullName evidence="1">Uncharacterized protein</fullName>
    </submittedName>
</protein>
<comment type="caution">
    <text evidence="1">The sequence shown here is derived from an EMBL/GenBank/DDBJ whole genome shotgun (WGS) entry which is preliminary data.</text>
</comment>
<keyword evidence="2" id="KW-1185">Reference proteome</keyword>
<dbReference type="RefSeq" id="WP_387972215.1">
    <property type="nucleotide sequence ID" value="NZ_JBHRWO010000006.1"/>
</dbReference>
<dbReference type="EMBL" id="JBHRWO010000006">
    <property type="protein sequence ID" value="MFC3492144.1"/>
    <property type="molecule type" value="Genomic_DNA"/>
</dbReference>
<name>A0ABV7PUA4_9ACTN</name>
<gene>
    <name evidence="1" type="ORF">ACFO8M_06565</name>
</gene>
<sequence>MRTTHSLLAPEPAGRESTYVPATRGAVLNLAPWIAVAPVGEDPNPDSLTGYSQALVDAIGERARTLAEQAIADRPHWMAYLG</sequence>
<evidence type="ECO:0000313" key="1">
    <source>
        <dbReference type="EMBL" id="MFC3492144.1"/>
    </source>
</evidence>
<evidence type="ECO:0000313" key="2">
    <source>
        <dbReference type="Proteomes" id="UP001595712"/>
    </source>
</evidence>